<accession>A0ACB9NEV7</accession>
<proteinExistence type="predicted"/>
<name>A0ACB9NEV7_BAUVA</name>
<evidence type="ECO:0000313" key="2">
    <source>
        <dbReference type="Proteomes" id="UP000828941"/>
    </source>
</evidence>
<reference evidence="1 2" key="1">
    <citation type="journal article" date="2022" name="DNA Res.">
        <title>Chromosomal-level genome assembly of the orchid tree Bauhinia variegata (Leguminosae; Cercidoideae) supports the allotetraploid origin hypothesis of Bauhinia.</title>
        <authorList>
            <person name="Zhong Y."/>
            <person name="Chen Y."/>
            <person name="Zheng D."/>
            <person name="Pang J."/>
            <person name="Liu Y."/>
            <person name="Luo S."/>
            <person name="Meng S."/>
            <person name="Qian L."/>
            <person name="Wei D."/>
            <person name="Dai S."/>
            <person name="Zhou R."/>
        </authorList>
    </citation>
    <scope>NUCLEOTIDE SEQUENCE [LARGE SCALE GENOMIC DNA]</scope>
    <source>
        <strain evidence="1">BV-YZ2020</strain>
    </source>
</reference>
<protein>
    <submittedName>
        <fullName evidence="1">Uncharacterized protein</fullName>
    </submittedName>
</protein>
<organism evidence="1 2">
    <name type="scientific">Bauhinia variegata</name>
    <name type="common">Purple orchid tree</name>
    <name type="synonym">Phanera variegata</name>
    <dbReference type="NCBI Taxonomy" id="167791"/>
    <lineage>
        <taxon>Eukaryota</taxon>
        <taxon>Viridiplantae</taxon>
        <taxon>Streptophyta</taxon>
        <taxon>Embryophyta</taxon>
        <taxon>Tracheophyta</taxon>
        <taxon>Spermatophyta</taxon>
        <taxon>Magnoliopsida</taxon>
        <taxon>eudicotyledons</taxon>
        <taxon>Gunneridae</taxon>
        <taxon>Pentapetalae</taxon>
        <taxon>rosids</taxon>
        <taxon>fabids</taxon>
        <taxon>Fabales</taxon>
        <taxon>Fabaceae</taxon>
        <taxon>Cercidoideae</taxon>
        <taxon>Cercideae</taxon>
        <taxon>Bauhiniinae</taxon>
        <taxon>Bauhinia</taxon>
    </lineage>
</organism>
<keyword evidence="2" id="KW-1185">Reference proteome</keyword>
<dbReference type="Proteomes" id="UP000828941">
    <property type="component" value="Chromosome 6"/>
</dbReference>
<dbReference type="EMBL" id="CM039431">
    <property type="protein sequence ID" value="KAI4335007.1"/>
    <property type="molecule type" value="Genomic_DNA"/>
</dbReference>
<gene>
    <name evidence="1" type="ORF">L6164_013696</name>
</gene>
<sequence>MRLSLSVSSSLFSPFALVHIIVLVSILSLPLAQSSTLENDDDGDLIDQICQKTPFFDLCSSTLHSNPLSPKTDLKGLALIMVNNILANATDTLNYIEQLIKQTSDQQMEQALAFCAESYIPVVKFILPQAADAISQGRFGFASYCIADAEKEIAACDKKFSGGAQPPLSDRNDIVQKLVDVASALIKLLLKG</sequence>
<evidence type="ECO:0000313" key="1">
    <source>
        <dbReference type="EMBL" id="KAI4335007.1"/>
    </source>
</evidence>
<comment type="caution">
    <text evidence="1">The sequence shown here is derived from an EMBL/GenBank/DDBJ whole genome shotgun (WGS) entry which is preliminary data.</text>
</comment>